<protein>
    <submittedName>
        <fullName evidence="3">Uncharacterized protein</fullName>
    </submittedName>
</protein>
<reference evidence="3 4" key="1">
    <citation type="submission" date="2018-11" db="EMBL/GenBank/DDBJ databases">
        <title>Genome squencing of methanotrophic bacteria isolated from alkaline groundwater in Korea.</title>
        <authorList>
            <person name="Nguyen L.N."/>
        </authorList>
    </citation>
    <scope>NUCLEOTIDE SEQUENCE [LARGE SCALE GENOMIC DNA]</scope>
    <source>
        <strain evidence="3 4">GW6</strain>
        <plasmid evidence="4">pgw6_1</plasmid>
    </source>
</reference>
<accession>A0A3G8MA48</accession>
<keyword evidence="2" id="KW-0732">Signal</keyword>
<keyword evidence="3" id="KW-0614">Plasmid</keyword>
<feature type="region of interest" description="Disordered" evidence="1">
    <location>
        <begin position="92"/>
        <end position="112"/>
    </location>
</feature>
<name>A0A3G8MA48_9HYPH</name>
<dbReference type="KEGG" id="mros:EHO51_18745"/>
<feature type="chain" id="PRO_5018299889" evidence="2">
    <location>
        <begin position="28"/>
        <end position="112"/>
    </location>
</feature>
<evidence type="ECO:0000256" key="1">
    <source>
        <dbReference type="SAM" id="MobiDB-lite"/>
    </source>
</evidence>
<evidence type="ECO:0000256" key="2">
    <source>
        <dbReference type="SAM" id="SignalP"/>
    </source>
</evidence>
<dbReference type="EMBL" id="CP034087">
    <property type="protein sequence ID" value="AZG78863.1"/>
    <property type="molecule type" value="Genomic_DNA"/>
</dbReference>
<dbReference type="RefSeq" id="WP_124740371.1">
    <property type="nucleotide sequence ID" value="NZ_CP034087.1"/>
</dbReference>
<dbReference type="AlphaFoldDB" id="A0A3G8MA48"/>
<gene>
    <name evidence="3" type="ORF">EHO51_18745</name>
</gene>
<feature type="signal peptide" evidence="2">
    <location>
        <begin position="1"/>
        <end position="27"/>
    </location>
</feature>
<evidence type="ECO:0000313" key="3">
    <source>
        <dbReference type="EMBL" id="AZG78863.1"/>
    </source>
</evidence>
<sequence>MSHRAQSFIILLALLAVLTSGMSGAWASKATHQCDGMVGMMNMDDCLESMNGDDAGALGCATLTCGLTQTILPPHETVITSIIATCASPLTPRDDHERCGLSGPPDLRPPIA</sequence>
<geneLocation type="plasmid" evidence="4">
    <name>pgw6_1</name>
</geneLocation>
<dbReference type="Proteomes" id="UP000273982">
    <property type="component" value="Plasmid pGW6_1"/>
</dbReference>
<organism evidence="3 4">
    <name type="scientific">Methylocystis rosea</name>
    <dbReference type="NCBI Taxonomy" id="173366"/>
    <lineage>
        <taxon>Bacteria</taxon>
        <taxon>Pseudomonadati</taxon>
        <taxon>Pseudomonadota</taxon>
        <taxon>Alphaproteobacteria</taxon>
        <taxon>Hyphomicrobiales</taxon>
        <taxon>Methylocystaceae</taxon>
        <taxon>Methylocystis</taxon>
    </lineage>
</organism>
<evidence type="ECO:0000313" key="4">
    <source>
        <dbReference type="Proteomes" id="UP000273982"/>
    </source>
</evidence>
<proteinExistence type="predicted"/>